<accession>A0A382FL31</accession>
<reference evidence="1" key="1">
    <citation type="submission" date="2018-05" db="EMBL/GenBank/DDBJ databases">
        <authorList>
            <person name="Lanie J.A."/>
            <person name="Ng W.-L."/>
            <person name="Kazmierczak K.M."/>
            <person name="Andrzejewski T.M."/>
            <person name="Davidsen T.M."/>
            <person name="Wayne K.J."/>
            <person name="Tettelin H."/>
            <person name="Glass J.I."/>
            <person name="Rusch D."/>
            <person name="Podicherti R."/>
            <person name="Tsui H.-C.T."/>
            <person name="Winkler M.E."/>
        </authorList>
    </citation>
    <scope>NUCLEOTIDE SEQUENCE</scope>
</reference>
<protein>
    <submittedName>
        <fullName evidence="1">Uncharacterized protein</fullName>
    </submittedName>
</protein>
<dbReference type="EMBL" id="UINC01050288">
    <property type="protein sequence ID" value="SVB63064.1"/>
    <property type="molecule type" value="Genomic_DNA"/>
</dbReference>
<organism evidence="1">
    <name type="scientific">marine metagenome</name>
    <dbReference type="NCBI Taxonomy" id="408172"/>
    <lineage>
        <taxon>unclassified sequences</taxon>
        <taxon>metagenomes</taxon>
        <taxon>ecological metagenomes</taxon>
    </lineage>
</organism>
<proteinExistence type="predicted"/>
<name>A0A382FL31_9ZZZZ</name>
<sequence length="56" mass="6373">YLITPKGAKKIIDWTKLNGAMPADWMLNNGIVDIKFDSNEAVVMKQRAFSFTKDLK</sequence>
<feature type="non-terminal residue" evidence="1">
    <location>
        <position position="1"/>
    </location>
</feature>
<evidence type="ECO:0000313" key="1">
    <source>
        <dbReference type="EMBL" id="SVB63064.1"/>
    </source>
</evidence>
<gene>
    <name evidence="1" type="ORF">METZ01_LOCUS215918</name>
</gene>
<dbReference type="AlphaFoldDB" id="A0A382FL31"/>